<feature type="region of interest" description="Disordered" evidence="1">
    <location>
        <begin position="667"/>
        <end position="688"/>
    </location>
</feature>
<dbReference type="AlphaFoldDB" id="A0AAW0EUD8"/>
<dbReference type="EMBL" id="JAECZO010000093">
    <property type="protein sequence ID" value="KAK7197044.1"/>
    <property type="molecule type" value="Genomic_DNA"/>
</dbReference>
<dbReference type="Gene3D" id="3.30.470.20">
    <property type="entry name" value="ATP-grasp fold, B domain"/>
    <property type="match status" value="1"/>
</dbReference>
<comment type="caution">
    <text evidence="2">The sequence shown here is derived from an EMBL/GenBank/DDBJ whole genome shotgun (WGS) entry which is preliminary data.</text>
</comment>
<dbReference type="GO" id="GO:0032957">
    <property type="term" value="P:inositol trisphosphate metabolic process"/>
    <property type="evidence" value="ECO:0007669"/>
    <property type="project" value="InterPro"/>
</dbReference>
<evidence type="ECO:0000313" key="2">
    <source>
        <dbReference type="EMBL" id="KAK7197044.1"/>
    </source>
</evidence>
<evidence type="ECO:0008006" key="4">
    <source>
        <dbReference type="Google" id="ProtNLM"/>
    </source>
</evidence>
<evidence type="ECO:0000256" key="1">
    <source>
        <dbReference type="SAM" id="MobiDB-lite"/>
    </source>
</evidence>
<feature type="region of interest" description="Disordered" evidence="1">
    <location>
        <begin position="58"/>
        <end position="107"/>
    </location>
</feature>
<keyword evidence="3" id="KW-1185">Reference proteome</keyword>
<dbReference type="PANTHER" id="PTHR14217:SF1">
    <property type="entry name" value="INOSITOL-TETRAKISPHOSPHATE 1-KINASE"/>
    <property type="match status" value="1"/>
</dbReference>
<dbReference type="GO" id="GO:0047325">
    <property type="term" value="F:inositol-3,4,5,6-tetrakisphosphate 1-kinase activity"/>
    <property type="evidence" value="ECO:0007669"/>
    <property type="project" value="InterPro"/>
</dbReference>
<protein>
    <recommendedName>
        <fullName evidence="4">Inositol-1,3,4-trisphosphate 5/6-kinase</fullName>
    </recommendedName>
</protein>
<organism evidence="2 3">
    <name type="scientific">Novymonas esmeraldas</name>
    <dbReference type="NCBI Taxonomy" id="1808958"/>
    <lineage>
        <taxon>Eukaryota</taxon>
        <taxon>Discoba</taxon>
        <taxon>Euglenozoa</taxon>
        <taxon>Kinetoplastea</taxon>
        <taxon>Metakinetoplastina</taxon>
        <taxon>Trypanosomatida</taxon>
        <taxon>Trypanosomatidae</taxon>
        <taxon>Novymonas</taxon>
    </lineage>
</organism>
<dbReference type="GO" id="GO:0005737">
    <property type="term" value="C:cytoplasm"/>
    <property type="evidence" value="ECO:0007669"/>
    <property type="project" value="TreeGrafter"/>
</dbReference>
<sequence length="688" mass="72499">MGRSTSPSPEASAPPATPRTITIALCASAKKHQQSFDALRAAATEHNERLLHRLQHPAAGESGVRASVPQDDCVSTNSGRRGTPSRSRSPGAVLSARSGGASNNDAPSRTIVDGYIFRFLHLNYDAQRHRMVVCVHSEIKGEQPPPPTAAAAAAGGGGGGGKARTGRGSRDDGHAATDDAASDATENSQSALAAEVDVVLHKVATFGTPSAIRALERWCKATQKRRSQQRRAPLVVVDPLEKVHLLLTRSMLYKILDNPGDDGRPVALIPRTFMWDCPGTGSRRRASRAGGPTTATPLGLHSFALMEEGEQREARASGSAAGRWWIAKPDEGTGPAFTHHLVMWRTRDVDVTVPPAVQAVLPPEARRFIVQELYVYALPVVLKVYCVGTHIYVKAKPTVNLLAHLWDHTRASTALDVPVTMDSQDKSFFSTVASTSTSPSRPALSAATSGAEYSSQPIHVATPSVPGAAAAEQPAPIEWESMIAPERRWSAFLAPDTPAYAAIEKLAQNLSGSAGIGLSLYGFDIILVPQHLAHTYQRKGEHGIGHADGAAVRHDGVASAIAKLASRVSAADGAVDAAAAAATAATRPSSDNDARVRPGACASEPTTAPQPFRASDMFDPATGAATPLLLDSVPVVIDVNYFPGYTGVGEANQHMLELIARRVTAQAQNGAPHSKSGARAAKRRCTAM</sequence>
<accession>A0AAW0EUD8</accession>
<dbReference type="GO" id="GO:0052726">
    <property type="term" value="F:inositol-1,3,4-trisphosphate 5-kinase activity"/>
    <property type="evidence" value="ECO:0007669"/>
    <property type="project" value="InterPro"/>
</dbReference>
<gene>
    <name evidence="2" type="ORF">NESM_000648300</name>
</gene>
<dbReference type="GO" id="GO:0000287">
    <property type="term" value="F:magnesium ion binding"/>
    <property type="evidence" value="ECO:0007669"/>
    <property type="project" value="InterPro"/>
</dbReference>
<feature type="compositionally biased region" description="Low complexity" evidence="1">
    <location>
        <begin position="75"/>
        <end position="91"/>
    </location>
</feature>
<dbReference type="Proteomes" id="UP001430356">
    <property type="component" value="Unassembled WGS sequence"/>
</dbReference>
<dbReference type="GO" id="GO:0052725">
    <property type="term" value="F:inositol-1,3,4-trisphosphate 6-kinase activity"/>
    <property type="evidence" value="ECO:0007669"/>
    <property type="project" value="InterPro"/>
</dbReference>
<feature type="region of interest" description="Disordered" evidence="1">
    <location>
        <begin position="139"/>
        <end position="188"/>
    </location>
</feature>
<dbReference type="PANTHER" id="PTHR14217">
    <property type="entry name" value="INOSITOL-TETRAKISPHOSPHATE 1-KINASE"/>
    <property type="match status" value="1"/>
</dbReference>
<feature type="region of interest" description="Disordered" evidence="1">
    <location>
        <begin position="585"/>
        <end position="613"/>
    </location>
</feature>
<proteinExistence type="predicted"/>
<feature type="compositionally biased region" description="Basic and acidic residues" evidence="1">
    <location>
        <begin position="168"/>
        <end position="177"/>
    </location>
</feature>
<feature type="compositionally biased region" description="Gly residues" evidence="1">
    <location>
        <begin position="154"/>
        <end position="163"/>
    </location>
</feature>
<reference evidence="2 3" key="1">
    <citation type="journal article" date="2021" name="MBio">
        <title>A New Model Trypanosomatid, Novymonas esmeraldas: Genomic Perception of Its 'Candidatus Pandoraea novymonadis' Endosymbiont.</title>
        <authorList>
            <person name="Zakharova A."/>
            <person name="Saura A."/>
            <person name="Butenko A."/>
            <person name="Podesvova L."/>
            <person name="Warmusova S."/>
            <person name="Kostygov A.Y."/>
            <person name="Nenarokova A."/>
            <person name="Lukes J."/>
            <person name="Opperdoes F.R."/>
            <person name="Yurchenko V."/>
        </authorList>
    </citation>
    <scope>NUCLEOTIDE SEQUENCE [LARGE SCALE GENOMIC DNA]</scope>
    <source>
        <strain evidence="2 3">E262AT.01</strain>
    </source>
</reference>
<dbReference type="InterPro" id="IPR008656">
    <property type="entry name" value="Inositol_tetrakis-P_1-kinase"/>
</dbReference>
<evidence type="ECO:0000313" key="3">
    <source>
        <dbReference type="Proteomes" id="UP001430356"/>
    </source>
</evidence>
<dbReference type="GO" id="GO:0005524">
    <property type="term" value="F:ATP binding"/>
    <property type="evidence" value="ECO:0007669"/>
    <property type="project" value="InterPro"/>
</dbReference>
<name>A0AAW0EUD8_9TRYP</name>